<proteinExistence type="predicted"/>
<feature type="compositionally biased region" description="Basic and acidic residues" evidence="1">
    <location>
        <begin position="81"/>
        <end position="92"/>
    </location>
</feature>
<dbReference type="AlphaFoldDB" id="A0A1Z4EUM6"/>
<dbReference type="EMBL" id="AP018165">
    <property type="protein sequence ID" value="BAX96660.1"/>
    <property type="molecule type" value="Genomic_DNA"/>
</dbReference>
<accession>A0A1Z4EUM6</accession>
<dbReference type="KEGG" id="mste:MSTE_01331"/>
<keyword evidence="3" id="KW-1185">Reference proteome</keyword>
<sequence>MAPATIATLPRWMRELGQFDQPGIVDAAYRPLVSAAMSIAGVPAVEDSIARFAKLPMTATTLRDFHTGKTPVRPVTVTPAEAKERYGRRATA</sequence>
<reference evidence="3" key="1">
    <citation type="journal article" date="2017" name="Genome Announc.">
        <title>Complete Genome Sequence of Mycobacterium stephanolepidis.</title>
        <authorList>
            <person name="Fukano H."/>
            <person name="Yoshida M."/>
            <person name="Katayama Y."/>
            <person name="Omatsu T."/>
            <person name="Mizutani T."/>
            <person name="Kurata O."/>
            <person name="Wada S."/>
            <person name="Hoshino Y."/>
        </authorList>
    </citation>
    <scope>NUCLEOTIDE SEQUENCE [LARGE SCALE GENOMIC DNA]</scope>
    <source>
        <strain evidence="3">NJB0901</strain>
    </source>
</reference>
<reference evidence="2 3" key="2">
    <citation type="journal article" date="2017" name="Int. J. Syst. Evol. Microbiol.">
        <title>Mycobacterium stephanolepidis sp. nov., a rapidly growing species related to Mycobacterium chelonae, isolated from marine teleost fish, Stephanolepis cirrhifer.</title>
        <authorList>
            <person name="Fukano H."/>
            <person name="Wada S."/>
            <person name="Kurata O."/>
            <person name="Katayama K."/>
            <person name="Fujiwara N."/>
            <person name="Hoshino Y."/>
        </authorList>
    </citation>
    <scope>NUCLEOTIDE SEQUENCE [LARGE SCALE GENOMIC DNA]</scope>
    <source>
        <strain evidence="2 3">NJB0901</strain>
    </source>
</reference>
<dbReference type="Proteomes" id="UP000217954">
    <property type="component" value="Chromosome"/>
</dbReference>
<name>A0A1Z4EUM6_9MYCO</name>
<protein>
    <submittedName>
        <fullName evidence="2">Uncharacterized protein</fullName>
    </submittedName>
</protein>
<feature type="region of interest" description="Disordered" evidence="1">
    <location>
        <begin position="65"/>
        <end position="92"/>
    </location>
</feature>
<evidence type="ECO:0000256" key="1">
    <source>
        <dbReference type="SAM" id="MobiDB-lite"/>
    </source>
</evidence>
<evidence type="ECO:0000313" key="2">
    <source>
        <dbReference type="EMBL" id="BAX96660.1"/>
    </source>
</evidence>
<gene>
    <name evidence="2" type="ORF">MSTE_01331</name>
</gene>
<evidence type="ECO:0000313" key="3">
    <source>
        <dbReference type="Proteomes" id="UP000217954"/>
    </source>
</evidence>
<organism evidence="2 3">
    <name type="scientific">[Mycobacterium] stephanolepidis</name>
    <dbReference type="NCBI Taxonomy" id="1520670"/>
    <lineage>
        <taxon>Bacteria</taxon>
        <taxon>Bacillati</taxon>
        <taxon>Actinomycetota</taxon>
        <taxon>Actinomycetes</taxon>
        <taxon>Mycobacteriales</taxon>
        <taxon>Mycobacteriaceae</taxon>
        <taxon>Mycobacteroides</taxon>
    </lineage>
</organism>